<dbReference type="EMBL" id="BAABHJ010000009">
    <property type="protein sequence ID" value="GAA4609787.1"/>
    <property type="molecule type" value="Genomic_DNA"/>
</dbReference>
<name>A0ABP8TJE2_9ACTN</name>
<dbReference type="Proteomes" id="UP001500212">
    <property type="component" value="Unassembled WGS sequence"/>
</dbReference>
<accession>A0ABP8TJE2</accession>
<gene>
    <name evidence="1" type="ORF">GCM10023195_39740</name>
</gene>
<reference evidence="2" key="1">
    <citation type="journal article" date="2019" name="Int. J. Syst. Evol. Microbiol.">
        <title>The Global Catalogue of Microorganisms (GCM) 10K type strain sequencing project: providing services to taxonomists for standard genome sequencing and annotation.</title>
        <authorList>
            <consortium name="The Broad Institute Genomics Platform"/>
            <consortium name="The Broad Institute Genome Sequencing Center for Infectious Disease"/>
            <person name="Wu L."/>
            <person name="Ma J."/>
        </authorList>
    </citation>
    <scope>NUCLEOTIDE SEQUENCE [LARGE SCALE GENOMIC DNA]</scope>
    <source>
        <strain evidence="2">JCM 17938</strain>
    </source>
</reference>
<sequence length="75" mass="8663">MYRCHPPESTSRERCISLSWCSGCRIYTGTMVHVPRKEALPDALAALPLDEQDRLRRSEVRLISYLDRRTGDETP</sequence>
<evidence type="ECO:0000313" key="2">
    <source>
        <dbReference type="Proteomes" id="UP001500212"/>
    </source>
</evidence>
<protein>
    <submittedName>
        <fullName evidence="1">Uncharacterized protein</fullName>
    </submittedName>
</protein>
<organism evidence="1 2">
    <name type="scientific">Actinoallomurus liliacearum</name>
    <dbReference type="NCBI Taxonomy" id="1080073"/>
    <lineage>
        <taxon>Bacteria</taxon>
        <taxon>Bacillati</taxon>
        <taxon>Actinomycetota</taxon>
        <taxon>Actinomycetes</taxon>
        <taxon>Streptosporangiales</taxon>
        <taxon>Thermomonosporaceae</taxon>
        <taxon>Actinoallomurus</taxon>
    </lineage>
</organism>
<proteinExistence type="predicted"/>
<keyword evidence="2" id="KW-1185">Reference proteome</keyword>
<evidence type="ECO:0000313" key="1">
    <source>
        <dbReference type="EMBL" id="GAA4609787.1"/>
    </source>
</evidence>
<comment type="caution">
    <text evidence="1">The sequence shown here is derived from an EMBL/GenBank/DDBJ whole genome shotgun (WGS) entry which is preliminary data.</text>
</comment>